<dbReference type="Proteomes" id="UP000698752">
    <property type="component" value="Unassembled WGS sequence"/>
</dbReference>
<evidence type="ECO:0000256" key="5">
    <source>
        <dbReference type="ARBA" id="ARBA00022833"/>
    </source>
</evidence>
<evidence type="ECO:0000256" key="6">
    <source>
        <dbReference type="SAM" id="MobiDB-lite"/>
    </source>
</evidence>
<evidence type="ECO:0000313" key="9">
    <source>
        <dbReference type="Proteomes" id="UP000698752"/>
    </source>
</evidence>
<evidence type="ECO:0000313" key="8">
    <source>
        <dbReference type="EMBL" id="MBR0652078.1"/>
    </source>
</evidence>
<reference evidence="9" key="1">
    <citation type="journal article" date="2021" name="Syst. Appl. Microbiol.">
        <title>Roseomonas hellenica sp. nov., isolated from roots of wild-growing Alkanna tinctoria.</title>
        <authorList>
            <person name="Rat A."/>
            <person name="Naranjo H.D."/>
            <person name="Lebbe L."/>
            <person name="Cnockaert M."/>
            <person name="Krigas N."/>
            <person name="Grigoriadou K."/>
            <person name="Maloupa E."/>
            <person name="Willems A."/>
        </authorList>
    </citation>
    <scope>NUCLEOTIDE SEQUENCE [LARGE SCALE GENOMIC DNA]</scope>
    <source>
        <strain evidence="9">LMG 31159</strain>
    </source>
</reference>
<keyword evidence="4" id="KW-0378">Hydrolase</keyword>
<accession>A0ABS5EM22</accession>
<evidence type="ECO:0000256" key="1">
    <source>
        <dbReference type="ARBA" id="ARBA00001947"/>
    </source>
</evidence>
<feature type="domain" description="Adenosine deaminase" evidence="7">
    <location>
        <begin position="2"/>
        <end position="197"/>
    </location>
</feature>
<evidence type="ECO:0000259" key="7">
    <source>
        <dbReference type="Pfam" id="PF00962"/>
    </source>
</evidence>
<evidence type="ECO:0000256" key="3">
    <source>
        <dbReference type="ARBA" id="ARBA00022723"/>
    </source>
</evidence>
<name>A0ABS5EM22_9PROT</name>
<dbReference type="Gene3D" id="3.20.20.140">
    <property type="entry name" value="Metal-dependent hydrolases"/>
    <property type="match status" value="1"/>
</dbReference>
<dbReference type="EMBL" id="JAAEDI010000024">
    <property type="protein sequence ID" value="MBR0652078.1"/>
    <property type="molecule type" value="Genomic_DNA"/>
</dbReference>
<keyword evidence="3" id="KW-0479">Metal-binding</keyword>
<sequence length="247" mass="26864">MRSRLITTAVRHLGPAAAVKAARMATSIQSGMLVGFGLTGDEHQHEVSEFAEAFQIARSEGLRATAHAGEHRPADTIIEAIELLGLDRVGHGIRAVESPHVLRQLAEARMPLEVCLGSNLALGLYRSVADHPVGRLADAGCTIVLGTDDPGFFGTDLAREHALAVEADPGLGIETVSSNAIAAAFCVDRTKDVLVQMLESRLRRRYPRRRSRSATRMCRATTSARASARMRWRPSSRRPGRQQRRSS</sequence>
<keyword evidence="9" id="KW-1185">Reference proteome</keyword>
<evidence type="ECO:0000256" key="2">
    <source>
        <dbReference type="ARBA" id="ARBA00006676"/>
    </source>
</evidence>
<dbReference type="PANTHER" id="PTHR43114:SF6">
    <property type="entry name" value="ADENINE DEAMINASE"/>
    <property type="match status" value="1"/>
</dbReference>
<organism evidence="8 9">
    <name type="scientific">Neoroseomonas terrae</name>
    <dbReference type="NCBI Taxonomy" id="424799"/>
    <lineage>
        <taxon>Bacteria</taxon>
        <taxon>Pseudomonadati</taxon>
        <taxon>Pseudomonadota</taxon>
        <taxon>Alphaproteobacteria</taxon>
        <taxon>Acetobacterales</taxon>
        <taxon>Acetobacteraceae</taxon>
        <taxon>Neoroseomonas</taxon>
    </lineage>
</organism>
<feature type="compositionally biased region" description="Low complexity" evidence="6">
    <location>
        <begin position="214"/>
        <end position="227"/>
    </location>
</feature>
<dbReference type="InterPro" id="IPR001365">
    <property type="entry name" value="A_deaminase_dom"/>
</dbReference>
<proteinExistence type="inferred from homology"/>
<feature type="region of interest" description="Disordered" evidence="6">
    <location>
        <begin position="207"/>
        <end position="247"/>
    </location>
</feature>
<dbReference type="PANTHER" id="PTHR43114">
    <property type="entry name" value="ADENINE DEAMINASE"/>
    <property type="match status" value="1"/>
</dbReference>
<comment type="caution">
    <text evidence="8">The sequence shown here is derived from an EMBL/GenBank/DDBJ whole genome shotgun (WGS) entry which is preliminary data.</text>
</comment>
<dbReference type="SUPFAM" id="SSF51556">
    <property type="entry name" value="Metallo-dependent hydrolases"/>
    <property type="match status" value="1"/>
</dbReference>
<keyword evidence="5" id="KW-0862">Zinc</keyword>
<dbReference type="Pfam" id="PF00962">
    <property type="entry name" value="A_deaminase"/>
    <property type="match status" value="1"/>
</dbReference>
<dbReference type="InterPro" id="IPR006330">
    <property type="entry name" value="Ado/ade_deaminase"/>
</dbReference>
<feature type="compositionally biased region" description="Basic residues" evidence="6">
    <location>
        <begin position="228"/>
        <end position="247"/>
    </location>
</feature>
<protein>
    <recommendedName>
        <fullName evidence="7">Adenosine deaminase domain-containing protein</fullName>
    </recommendedName>
</protein>
<evidence type="ECO:0000256" key="4">
    <source>
        <dbReference type="ARBA" id="ARBA00022801"/>
    </source>
</evidence>
<comment type="cofactor">
    <cofactor evidence="1">
        <name>Zn(2+)</name>
        <dbReference type="ChEBI" id="CHEBI:29105"/>
    </cofactor>
</comment>
<gene>
    <name evidence="8" type="ORF">GXW78_20645</name>
</gene>
<dbReference type="InterPro" id="IPR032466">
    <property type="entry name" value="Metal_Hydrolase"/>
</dbReference>
<comment type="similarity">
    <text evidence="2">Belongs to the metallo-dependent hydrolases superfamily. Adenosine and AMP deaminases family.</text>
</comment>